<sequence>MNYISIDDLSKEIEISAEKSFRELLEKPEQFYYCSLITTGEALPPVVTAWSYEALARYIKENKIPDEDLDFIKWSYGDSPYFDYGSNYFESVRNSFNLRPPMDWNDPAAWKSEFDLRLGAMEGAMARLDKKGIFGAGEKRLALLINVEVMPPDYENTLRAMRLNSKEALAQWLSEAAEPIPKGMNP</sequence>
<evidence type="ECO:0008006" key="3">
    <source>
        <dbReference type="Google" id="ProtNLM"/>
    </source>
</evidence>
<dbReference type="InterPro" id="IPR025409">
    <property type="entry name" value="DUF4303"/>
</dbReference>
<comment type="caution">
    <text evidence="1">The sequence shown here is derived from an EMBL/GenBank/DDBJ whole genome shotgun (WGS) entry which is preliminary data.</text>
</comment>
<dbReference type="RefSeq" id="WP_089452958.1">
    <property type="nucleotide sequence ID" value="NZ_JAUJSI010000001.1"/>
</dbReference>
<reference evidence="1 2" key="2">
    <citation type="submission" date="2017-08" db="EMBL/GenBank/DDBJ databases">
        <title>WGS of novel Burkholderia cepaca complex species.</title>
        <authorList>
            <person name="Lipuma J."/>
            <person name="Spilker T."/>
        </authorList>
    </citation>
    <scope>NUCLEOTIDE SEQUENCE [LARGE SCALE GENOMIC DNA]</scope>
    <source>
        <strain evidence="1 2">AU17325</strain>
    </source>
</reference>
<dbReference type="Proteomes" id="UP000214600">
    <property type="component" value="Unassembled WGS sequence"/>
</dbReference>
<dbReference type="OrthoDB" id="2618657at2"/>
<organism evidence="1 2">
    <name type="scientific">Burkholderia aenigmatica</name>
    <dbReference type="NCBI Taxonomy" id="2015348"/>
    <lineage>
        <taxon>Bacteria</taxon>
        <taxon>Pseudomonadati</taxon>
        <taxon>Pseudomonadota</taxon>
        <taxon>Betaproteobacteria</taxon>
        <taxon>Burkholderiales</taxon>
        <taxon>Burkholderiaceae</taxon>
        <taxon>Burkholderia</taxon>
        <taxon>Burkholderia cepacia complex</taxon>
    </lineage>
</organism>
<dbReference type="Pfam" id="PF14136">
    <property type="entry name" value="DUF4303"/>
    <property type="match status" value="1"/>
</dbReference>
<proteinExistence type="predicted"/>
<evidence type="ECO:0000313" key="2">
    <source>
        <dbReference type="Proteomes" id="UP000214600"/>
    </source>
</evidence>
<dbReference type="AlphaFoldDB" id="A0A228I842"/>
<reference evidence="2" key="1">
    <citation type="submission" date="2017-06" db="EMBL/GenBank/DDBJ databases">
        <authorList>
            <person name="LiPuma J."/>
            <person name="Spilker T."/>
        </authorList>
    </citation>
    <scope>NUCLEOTIDE SEQUENCE [LARGE SCALE GENOMIC DNA]</scope>
    <source>
        <strain evidence="2">AU17325</strain>
    </source>
</reference>
<name>A0A228I842_9BURK</name>
<protein>
    <recommendedName>
        <fullName evidence="3">DUF4303 domain-containing protein</fullName>
    </recommendedName>
</protein>
<accession>A0A228I842</accession>
<evidence type="ECO:0000313" key="1">
    <source>
        <dbReference type="EMBL" id="OXI38580.1"/>
    </source>
</evidence>
<dbReference type="EMBL" id="NKFA01000014">
    <property type="protein sequence ID" value="OXI38580.1"/>
    <property type="molecule type" value="Genomic_DNA"/>
</dbReference>
<gene>
    <name evidence="1" type="ORF">CFB84_28410</name>
</gene>